<accession>A0A2W7RW17</accession>
<evidence type="ECO:0000313" key="2">
    <source>
        <dbReference type="Proteomes" id="UP000249720"/>
    </source>
</evidence>
<dbReference type="Proteomes" id="UP000249720">
    <property type="component" value="Unassembled WGS sequence"/>
</dbReference>
<organism evidence="1 2">
    <name type="scientific">Hydrotalea sandarakina</name>
    <dbReference type="NCBI Taxonomy" id="1004304"/>
    <lineage>
        <taxon>Bacteria</taxon>
        <taxon>Pseudomonadati</taxon>
        <taxon>Bacteroidota</taxon>
        <taxon>Chitinophagia</taxon>
        <taxon>Chitinophagales</taxon>
        <taxon>Chitinophagaceae</taxon>
        <taxon>Hydrotalea</taxon>
    </lineage>
</organism>
<dbReference type="EMBL" id="QKZV01000024">
    <property type="protein sequence ID" value="PZX59397.1"/>
    <property type="molecule type" value="Genomic_DNA"/>
</dbReference>
<comment type="caution">
    <text evidence="1">The sequence shown here is derived from an EMBL/GenBank/DDBJ whole genome shotgun (WGS) entry which is preliminary data.</text>
</comment>
<dbReference type="InterPro" id="IPR022385">
    <property type="entry name" value="Rhs_assc_core"/>
</dbReference>
<name>A0A2W7RW17_9BACT</name>
<dbReference type="PANTHER" id="PTHR32305">
    <property type="match status" value="1"/>
</dbReference>
<dbReference type="RefSeq" id="WP_170120477.1">
    <property type="nucleotide sequence ID" value="NZ_QKZV01000024.1"/>
</dbReference>
<reference evidence="1 2" key="1">
    <citation type="submission" date="2018-06" db="EMBL/GenBank/DDBJ databases">
        <title>Genomic Encyclopedia of Archaeal and Bacterial Type Strains, Phase II (KMG-II): from individual species to whole genera.</title>
        <authorList>
            <person name="Goeker M."/>
        </authorList>
    </citation>
    <scope>NUCLEOTIDE SEQUENCE [LARGE SCALE GENOMIC DNA]</scope>
    <source>
        <strain evidence="1 2">DSM 23241</strain>
    </source>
</reference>
<gene>
    <name evidence="1" type="ORF">LX80_02861</name>
</gene>
<dbReference type="PANTHER" id="PTHR32305:SF15">
    <property type="entry name" value="PROTEIN RHSA-RELATED"/>
    <property type="match status" value="1"/>
</dbReference>
<dbReference type="AlphaFoldDB" id="A0A2W7RW17"/>
<sequence length="346" mass="39129">MVGSSGVVKDHHNDAGIQGIQIPKNGYIYIYCSNESPVDVFFDNLQVVHTRGPLLEETHYYPFGLTMAGISSKAAGELSSRYKFNGGNELQTSEFTDGSGLEWYDAKKRMYDPQIGRFISIDPIGGFSVSISIYAFASNNPILNNDPLGLKDTAVNESHPHDLGNVTVFGKRKSSYTILYWWPGTTEMNNARNNYQLYFSRKLKGLPLSELGDPESYLSKLNWYKHLSDEEDNYRAMQAWVVGIIATPALLFATPAITETSIILSDKFYYYTIRGLISINNLKSSIYRNIAGLILKYNIPIISKFSFLKKILKTGNEFEGVNEIFNKGKEVYEKIETIIKFIKKDY</sequence>
<keyword evidence="2" id="KW-1185">Reference proteome</keyword>
<dbReference type="InterPro" id="IPR050708">
    <property type="entry name" value="T6SS_VgrG/RHS"/>
</dbReference>
<evidence type="ECO:0000313" key="1">
    <source>
        <dbReference type="EMBL" id="PZX59397.1"/>
    </source>
</evidence>
<proteinExistence type="predicted"/>
<dbReference type="NCBIfam" id="TIGR03696">
    <property type="entry name" value="Rhs_assc_core"/>
    <property type="match status" value="1"/>
</dbReference>
<dbReference type="Gene3D" id="2.180.10.10">
    <property type="entry name" value="RHS repeat-associated core"/>
    <property type="match status" value="1"/>
</dbReference>
<protein>
    <submittedName>
        <fullName evidence="1">RHS repeat-associated protein</fullName>
    </submittedName>
</protein>